<proteinExistence type="predicted"/>
<name>A0ACD1I4W7_9EURO</name>
<evidence type="ECO:0000313" key="2">
    <source>
        <dbReference type="Proteomes" id="UP000249748"/>
    </source>
</evidence>
<keyword evidence="2" id="KW-1185">Reference proteome</keyword>
<organism evidence="1 2">
    <name type="scientific">Aspergillus costaricaensis CBS 115574</name>
    <dbReference type="NCBI Taxonomy" id="1448317"/>
    <lineage>
        <taxon>Eukaryota</taxon>
        <taxon>Fungi</taxon>
        <taxon>Dikarya</taxon>
        <taxon>Ascomycota</taxon>
        <taxon>Pezizomycotina</taxon>
        <taxon>Eurotiomycetes</taxon>
        <taxon>Eurotiomycetidae</taxon>
        <taxon>Eurotiales</taxon>
        <taxon>Aspergillaceae</taxon>
        <taxon>Aspergillus</taxon>
        <taxon>Aspergillus subgen. Circumdati</taxon>
    </lineage>
</organism>
<dbReference type="Proteomes" id="UP000249748">
    <property type="component" value="Unassembled WGS sequence"/>
</dbReference>
<gene>
    <name evidence="1" type="ORF">BO79DRAFT_51524</name>
</gene>
<accession>A0ACD1I4W7</accession>
<sequence length="81" mass="8925">MLMLRLLLSFRVVYAVGGYITTPAMCLVFCRGDADGALLIDPCQSGSISWSSWPNHCVLISRALSVKARRVSGCCYPLYLH</sequence>
<protein>
    <submittedName>
        <fullName evidence="1">Uncharacterized protein</fullName>
    </submittedName>
</protein>
<reference evidence="1" key="1">
    <citation type="submission" date="2018-02" db="EMBL/GenBank/DDBJ databases">
        <title>The genomes of Aspergillus section Nigri reveals drivers in fungal speciation.</title>
        <authorList>
            <consortium name="DOE Joint Genome Institute"/>
            <person name="Vesth T.C."/>
            <person name="Nybo J."/>
            <person name="Theobald S."/>
            <person name="Brandl J."/>
            <person name="Frisvad J.C."/>
            <person name="Nielsen K.F."/>
            <person name="Lyhne E.K."/>
            <person name="Kogle M.E."/>
            <person name="Kuo A."/>
            <person name="Riley R."/>
            <person name="Clum A."/>
            <person name="Nolan M."/>
            <person name="Lipzen A."/>
            <person name="Salamov A."/>
            <person name="Henrissat B."/>
            <person name="Wiebenga A."/>
            <person name="De vries R.P."/>
            <person name="Grigoriev I.V."/>
            <person name="Mortensen U.H."/>
            <person name="Andersen M.R."/>
            <person name="Baker S.E."/>
        </authorList>
    </citation>
    <scope>NUCLEOTIDE SEQUENCE</scope>
    <source>
        <strain evidence="1">CBS 115574</strain>
    </source>
</reference>
<evidence type="ECO:0000313" key="1">
    <source>
        <dbReference type="EMBL" id="RAK84803.1"/>
    </source>
</evidence>
<dbReference type="EMBL" id="KZ824571">
    <property type="protein sequence ID" value="RAK84803.1"/>
    <property type="molecule type" value="Genomic_DNA"/>
</dbReference>